<keyword evidence="5 6" id="KW-0687">Ribonucleoprotein</keyword>
<dbReference type="KEGG" id="tcb:TCARB_1481"/>
<dbReference type="FunFam" id="2.40.50.140:FF:000020">
    <property type="entry name" value="60S ribosomal protein L2"/>
    <property type="match status" value="1"/>
</dbReference>
<feature type="domain" description="Large ribosomal subunit protein uL2 C-terminal" evidence="8">
    <location>
        <begin position="93"/>
        <end position="224"/>
    </location>
</feature>
<dbReference type="GO" id="GO:0003735">
    <property type="term" value="F:structural constituent of ribosome"/>
    <property type="evidence" value="ECO:0007669"/>
    <property type="project" value="InterPro"/>
</dbReference>
<dbReference type="RefSeq" id="WP_020962092.1">
    <property type="nucleotide sequence ID" value="NZ_CP007493.1"/>
</dbReference>
<dbReference type="SMART" id="SM01383">
    <property type="entry name" value="Ribosomal_L2"/>
    <property type="match status" value="1"/>
</dbReference>
<evidence type="ECO:0000256" key="7">
    <source>
        <dbReference type="SAM" id="MobiDB-lite"/>
    </source>
</evidence>
<evidence type="ECO:0000313" key="10">
    <source>
        <dbReference type="EMBL" id="AJB42525.1"/>
    </source>
</evidence>
<dbReference type="SMART" id="SM01382">
    <property type="entry name" value="Ribosomal_L2_C"/>
    <property type="match status" value="1"/>
</dbReference>
<dbReference type="HAMAP" id="MF_01320_A">
    <property type="entry name" value="Ribosomal_uL2_A"/>
    <property type="match status" value="1"/>
</dbReference>
<proteinExistence type="inferred from homology"/>
<gene>
    <name evidence="6" type="primary">rpl2</name>
    <name evidence="10" type="ORF">TCARB_1481</name>
</gene>
<keyword evidence="2 6" id="KW-0699">rRNA-binding</keyword>
<dbReference type="InterPro" id="IPR022669">
    <property type="entry name" value="Ribosomal_uL2_C"/>
</dbReference>
<evidence type="ECO:0000256" key="5">
    <source>
        <dbReference type="ARBA" id="ARBA00023274"/>
    </source>
</evidence>
<dbReference type="Pfam" id="PF00181">
    <property type="entry name" value="Ribosomal_L2_N"/>
    <property type="match status" value="1"/>
</dbReference>
<evidence type="ECO:0000256" key="4">
    <source>
        <dbReference type="ARBA" id="ARBA00022980"/>
    </source>
</evidence>
<dbReference type="InterPro" id="IPR023672">
    <property type="entry name" value="Ribosomal_uL2_arc_euk"/>
</dbReference>
<dbReference type="NCBIfam" id="NF007180">
    <property type="entry name" value="PRK09612.1"/>
    <property type="match status" value="1"/>
</dbReference>
<keyword evidence="3 6" id="KW-0694">RNA-binding</keyword>
<comment type="function">
    <text evidence="6">One of the primary rRNA binding proteins. Required for association of the 30S and 50S subunits to form the 70S ribosome, for tRNA binding and peptide bond formation. It has been suggested to have peptidyltransferase activity; this is somewhat controversial. Makes several contacts with the 16S rRNA in the 70S ribosome.</text>
</comment>
<evidence type="ECO:0000259" key="8">
    <source>
        <dbReference type="SMART" id="SM01382"/>
    </source>
</evidence>
<dbReference type="InterPro" id="IPR014722">
    <property type="entry name" value="Rib_uL2_dom2"/>
</dbReference>
<dbReference type="SUPFAM" id="SSF50104">
    <property type="entry name" value="Translation proteins SH3-like domain"/>
    <property type="match status" value="1"/>
</dbReference>
<protein>
    <recommendedName>
        <fullName evidence="6">Large ribosomal subunit protein uL2</fullName>
    </recommendedName>
</protein>
<dbReference type="GeneID" id="16573045"/>
<organism evidence="10 11">
    <name type="scientific">Thermofilum adornatum 1505</name>
    <dbReference type="NCBI Taxonomy" id="697581"/>
    <lineage>
        <taxon>Archaea</taxon>
        <taxon>Thermoproteota</taxon>
        <taxon>Thermoprotei</taxon>
        <taxon>Thermofilales</taxon>
        <taxon>Thermofilaceae</taxon>
        <taxon>Thermofilum</taxon>
    </lineage>
</organism>
<dbReference type="InterPro" id="IPR012340">
    <property type="entry name" value="NA-bd_OB-fold"/>
</dbReference>
<dbReference type="GeneID" id="25406885"/>
<dbReference type="SUPFAM" id="SSF50249">
    <property type="entry name" value="Nucleic acid-binding proteins"/>
    <property type="match status" value="1"/>
</dbReference>
<accession>A0A3G1A8H9</accession>
<evidence type="ECO:0000259" key="9">
    <source>
        <dbReference type="SMART" id="SM01383"/>
    </source>
</evidence>
<dbReference type="PANTHER" id="PTHR13691:SF16">
    <property type="entry name" value="LARGE RIBOSOMAL SUBUNIT PROTEIN UL2"/>
    <property type="match status" value="1"/>
</dbReference>
<dbReference type="GO" id="GO:0019843">
    <property type="term" value="F:rRNA binding"/>
    <property type="evidence" value="ECO:0007669"/>
    <property type="project" value="UniProtKB-UniRule"/>
</dbReference>
<dbReference type="Gene3D" id="2.40.50.140">
    <property type="entry name" value="Nucleic acid-binding proteins"/>
    <property type="match status" value="1"/>
</dbReference>
<evidence type="ECO:0000313" key="11">
    <source>
        <dbReference type="Proteomes" id="UP000266720"/>
    </source>
</evidence>
<dbReference type="PIRSF" id="PIRSF002158">
    <property type="entry name" value="Ribosomal_L2"/>
    <property type="match status" value="1"/>
</dbReference>
<comment type="similarity">
    <text evidence="1 6">Belongs to the universal ribosomal protein uL2 family.</text>
</comment>
<dbReference type="Gene3D" id="2.30.30.30">
    <property type="match status" value="1"/>
</dbReference>
<name>A0A3G1A8H9_9CREN</name>
<dbReference type="AlphaFoldDB" id="A0A3G1A8H9"/>
<evidence type="ECO:0000256" key="6">
    <source>
        <dbReference type="HAMAP-Rule" id="MF_01320"/>
    </source>
</evidence>
<dbReference type="InterPro" id="IPR022666">
    <property type="entry name" value="Ribosomal_uL2_RNA-bd_dom"/>
</dbReference>
<feature type="compositionally biased region" description="Basic residues" evidence="7">
    <location>
        <begin position="227"/>
        <end position="242"/>
    </location>
</feature>
<dbReference type="EMBL" id="CP007493">
    <property type="protein sequence ID" value="AJB42525.1"/>
    <property type="molecule type" value="Genomic_DNA"/>
</dbReference>
<reference evidence="11" key="1">
    <citation type="book" date="2010" name="EXTREMOPHILES" publisher="0:0-0">
        <title>Complete genome sequences of ten hyperthermophilic archaea reveal their metabolic capabilities and possible ecological roles.</title>
        <editorList>
            <person name="?"/>
        </editorList>
        <authorList>
            <person name="Ravin N.V."/>
            <person name="Mardanov A.V."/>
            <person name="Bonch-Osmolovskaya E.A."/>
            <person name="Skryabin K.G."/>
        </authorList>
    </citation>
    <scope>NUCLEOTIDE SEQUENCE [LARGE SCALE GENOMIC DNA]</scope>
    <source>
        <strain evidence="11">1505</strain>
    </source>
</reference>
<dbReference type="Proteomes" id="UP000266720">
    <property type="component" value="Chromosome"/>
</dbReference>
<dbReference type="STRING" id="697581.TCARB_1481"/>
<dbReference type="GO" id="GO:0022625">
    <property type="term" value="C:cytosolic large ribosomal subunit"/>
    <property type="evidence" value="ECO:0007669"/>
    <property type="project" value="TreeGrafter"/>
</dbReference>
<evidence type="ECO:0000256" key="3">
    <source>
        <dbReference type="ARBA" id="ARBA00022884"/>
    </source>
</evidence>
<dbReference type="InterPro" id="IPR002171">
    <property type="entry name" value="Ribosomal_uL2"/>
</dbReference>
<comment type="subunit">
    <text evidence="6">Part of the 50S ribosomal subunit. Forms a bridge to the 30S subunit in the 70S ribosome.</text>
</comment>
<feature type="domain" description="Large ribosomal subunit protein uL2 RNA-binding" evidence="9">
    <location>
        <begin position="11"/>
        <end position="87"/>
    </location>
</feature>
<dbReference type="InterPro" id="IPR008991">
    <property type="entry name" value="Translation_prot_SH3-like_sf"/>
</dbReference>
<keyword evidence="4 6" id="KW-0689">Ribosomal protein</keyword>
<evidence type="ECO:0000256" key="1">
    <source>
        <dbReference type="ARBA" id="ARBA00005636"/>
    </source>
</evidence>
<dbReference type="PANTHER" id="PTHR13691">
    <property type="entry name" value="RIBOSOMAL PROTEIN L2"/>
    <property type="match status" value="1"/>
</dbReference>
<feature type="region of interest" description="Disordered" evidence="7">
    <location>
        <begin position="203"/>
        <end position="248"/>
    </location>
</feature>
<dbReference type="InterPro" id="IPR014726">
    <property type="entry name" value="Ribosomal_uL2_dom3"/>
</dbReference>
<dbReference type="Pfam" id="PF03947">
    <property type="entry name" value="Ribosomal_L2_C"/>
    <property type="match status" value="1"/>
</dbReference>
<dbReference type="Gene3D" id="4.10.950.10">
    <property type="entry name" value="Ribosomal protein L2, domain 3"/>
    <property type="match status" value="1"/>
</dbReference>
<dbReference type="GO" id="GO:0002181">
    <property type="term" value="P:cytoplasmic translation"/>
    <property type="evidence" value="ECO:0007669"/>
    <property type="project" value="TreeGrafter"/>
</dbReference>
<sequence>MGKRLLVQRRGRGGSVFRNPGWKRIAPARYPPYNPETFKEKVLVGVVKDIVHEPGRGAPLAIVRFEDGTTMYMVPPEGLAVGQKIYYGAKAPIVLGSITAIGNVPEGTIVSNIELRPGDGGKIARSSGAYALVLAHSNGKTLIQLPSKKVKEVDSEARATIGMVAGGGRIEKPLLKAGKNWHKSRAKSFKYPTVRGKAMSAYAHPAGGGSHQKGLTPAPRNAPPGRKVGHIAPRRTGRKKGTSRTPTQ</sequence>
<evidence type="ECO:0000256" key="2">
    <source>
        <dbReference type="ARBA" id="ARBA00022730"/>
    </source>
</evidence>